<gene>
    <name evidence="2" type="ORF">A4X06_0g2204</name>
</gene>
<dbReference type="AlphaFoldDB" id="A0A8X7MW74"/>
<dbReference type="EMBL" id="LWDE02000163">
    <property type="protein sequence ID" value="KAE8252411.1"/>
    <property type="molecule type" value="Genomic_DNA"/>
</dbReference>
<reference evidence="2" key="1">
    <citation type="submission" date="2016-04" db="EMBL/GenBank/DDBJ databases">
        <authorList>
            <person name="Nguyen H.D."/>
            <person name="Samba Siva P."/>
            <person name="Cullis J."/>
            <person name="Levesque C.A."/>
            <person name="Hambleton S."/>
        </authorList>
    </citation>
    <scope>NUCLEOTIDE SEQUENCE</scope>
    <source>
        <strain evidence="2">DAOMC 236426</strain>
    </source>
</reference>
<evidence type="ECO:0000256" key="1">
    <source>
        <dbReference type="SAM" id="MobiDB-lite"/>
    </source>
</evidence>
<feature type="region of interest" description="Disordered" evidence="1">
    <location>
        <begin position="73"/>
        <end position="152"/>
    </location>
</feature>
<sequence length="152" mass="16229">MAQFTPNTTFQQSPESDWAYLLGSVNWADHIVFTKESLVDFLKTQGIQVSPSFKELQTLPGFATVGKFDRDPSALGGAEARAQGAQQVQVQPPSQAVNAAQNGQEQEQAPVREQKQAQGHKNGSAPPVDVYRPSTRVTMPGGTGGSSSIMLG</sequence>
<comment type="caution">
    <text evidence="2">The sequence shown here is derived from an EMBL/GenBank/DDBJ whole genome shotgun (WGS) entry which is preliminary data.</text>
</comment>
<evidence type="ECO:0000313" key="2">
    <source>
        <dbReference type="EMBL" id="KAE8252411.1"/>
    </source>
</evidence>
<proteinExistence type="predicted"/>
<evidence type="ECO:0000313" key="3">
    <source>
        <dbReference type="Proteomes" id="UP000077684"/>
    </source>
</evidence>
<keyword evidence="3" id="KW-1185">Reference proteome</keyword>
<organism evidence="2 3">
    <name type="scientific">Tilletia controversa</name>
    <name type="common">dwarf bunt fungus</name>
    <dbReference type="NCBI Taxonomy" id="13291"/>
    <lineage>
        <taxon>Eukaryota</taxon>
        <taxon>Fungi</taxon>
        <taxon>Dikarya</taxon>
        <taxon>Basidiomycota</taxon>
        <taxon>Ustilaginomycotina</taxon>
        <taxon>Exobasidiomycetes</taxon>
        <taxon>Tilletiales</taxon>
        <taxon>Tilletiaceae</taxon>
        <taxon>Tilletia</taxon>
    </lineage>
</organism>
<feature type="compositionally biased region" description="Low complexity" evidence="1">
    <location>
        <begin position="76"/>
        <end position="109"/>
    </location>
</feature>
<protein>
    <submittedName>
        <fullName evidence="2">Uncharacterized protein</fullName>
    </submittedName>
</protein>
<name>A0A8X7MW74_9BASI</name>
<accession>A0A8X7MW74</accession>
<reference evidence="2" key="2">
    <citation type="journal article" date="2019" name="IMA Fungus">
        <title>Genome sequencing and comparison of five Tilletia species to identify candidate genes for the detection of regulated species infecting wheat.</title>
        <authorList>
            <person name="Nguyen H.D.T."/>
            <person name="Sultana T."/>
            <person name="Kesanakurti P."/>
            <person name="Hambleton S."/>
        </authorList>
    </citation>
    <scope>NUCLEOTIDE SEQUENCE</scope>
    <source>
        <strain evidence="2">DAOMC 236426</strain>
    </source>
</reference>
<dbReference type="Proteomes" id="UP000077684">
    <property type="component" value="Unassembled WGS sequence"/>
</dbReference>